<dbReference type="Pfam" id="PF00982">
    <property type="entry name" value="Glyco_transf_20"/>
    <property type="match status" value="1"/>
</dbReference>
<dbReference type="Gene3D" id="3.40.50.2000">
    <property type="entry name" value="Glycogen Phosphorylase B"/>
    <property type="match status" value="2"/>
</dbReference>
<evidence type="ECO:0000313" key="4">
    <source>
        <dbReference type="EMBL" id="TFJ82625.1"/>
    </source>
</evidence>
<dbReference type="OrthoDB" id="755951at2759"/>
<dbReference type="Pfam" id="PF00686">
    <property type="entry name" value="CBM_20"/>
    <property type="match status" value="1"/>
</dbReference>
<dbReference type="InterPro" id="IPR013784">
    <property type="entry name" value="Carb-bd-like_fold"/>
</dbReference>
<sequence>MSSQYSIVHLKVRAEAEFGQVVHVSGSSFTMGNFSTAEAVPLVTSPEEYPVWRTFKPLVVPRGIPQAYKYAIFEGGHFKRWEALEIPRVICVDDFHVELSDVLDEPAEADDAHAPLTPSAMAKREAINRIRRTLSQTVELTEDAASLDARKLLETSTKEHSPPPGSHLYLVCFHLPVTIAKDAGGAWTAEWNESLIAKTDHSISSDMLTFWVGTVSASDLSEADKQEIRALLEPMRCHPIFMPREMIEGHYHGYCKKVMWPLFHNVEMLDSCGADWNYKADGRAWDPASVWDVGGKEHWWGTYCQVNRIFRDVVVEVCKLEEGDVLWVHDYHLMLLPSLLSAHEERVHRHRKCSIIFFLHIPFPTSQIFRALYCGEDLLKGMLSADVIGFHAFDHARHFLNACKRILGLSYFNKSGGLIGIELETRTVTVLISHVGIEGSLLTKAMATARVQEETAALRHKHKGKLLIAGLDISQRLSGIALKLLAFERLLTEYECYRDRVVMVQRSLLTGSRAEDEEATTAEVRELVARVNAKFGPVIDYQELRSNRLPREDRIALWLASDVLVIAAIREGLNLHPLEFTFVKQGEEHPPGVVLASEFSACSSLLNGALRINPFDIKRVVVSLDHAIRLELQERLSRRDRDLPYISERPSSLWTRQVLQDLWAAKAETPELLKRDTGGVRVQYQPVWQTSYNHLRETEVEGAYSKATRRFIFTDFGGTLMEKEKVDLYIKRSFTQTTGKRPSPSVMESLRLLSADPKNEVFIISGLQLLPLEEVFGHLDRIGLAAANGLYLSMPQESDADKESLSTTPRSVPPGSHPEDASGLPQQHKGKKRSWSLLDYGVKWAEVKDIALPILERYTARTNGSSVRLRDPGIAWSYYSTDPEWGLMQAKSVIAELEEALAAHDVKVVHLKGMVEIVPKRLNKGVVLRYAIQSKEGPSPDFIMCMGDDASDEYMFTSLYSYLSETAETELARSHKAYDAAAAAAADGSEPVQGLSQRRPSQQAEEEITKYVFTCSVGKHRSHASFYVHNVEEVRKLLEGLAALSS</sequence>
<dbReference type="InterPro" id="IPR023214">
    <property type="entry name" value="HAD_sf"/>
</dbReference>
<dbReference type="SMART" id="SM01065">
    <property type="entry name" value="CBM_2"/>
    <property type="match status" value="1"/>
</dbReference>
<dbReference type="SUPFAM" id="SSF56784">
    <property type="entry name" value="HAD-like"/>
    <property type="match status" value="1"/>
</dbReference>
<comment type="similarity">
    <text evidence="1">In the N-terminal section; belongs to the glycosyltransferase 20 family.</text>
</comment>
<dbReference type="PANTHER" id="PTHR10788:SF109">
    <property type="entry name" value="CBM20 DOMAIN-CONTAINING PROTEIN"/>
    <property type="match status" value="1"/>
</dbReference>
<evidence type="ECO:0000256" key="1">
    <source>
        <dbReference type="ARBA" id="ARBA00005409"/>
    </source>
</evidence>
<organism evidence="4 5">
    <name type="scientific">Nannochloropsis salina CCMP1776</name>
    <dbReference type="NCBI Taxonomy" id="1027361"/>
    <lineage>
        <taxon>Eukaryota</taxon>
        <taxon>Sar</taxon>
        <taxon>Stramenopiles</taxon>
        <taxon>Ochrophyta</taxon>
        <taxon>Eustigmatophyceae</taxon>
        <taxon>Eustigmatales</taxon>
        <taxon>Monodopsidaceae</taxon>
        <taxon>Microchloropsis</taxon>
        <taxon>Microchloropsis salina</taxon>
    </lineage>
</organism>
<protein>
    <recommendedName>
        <fullName evidence="3">CBM20 domain-containing protein</fullName>
    </recommendedName>
</protein>
<dbReference type="InterPro" id="IPR003337">
    <property type="entry name" value="Trehalose_PPase"/>
</dbReference>
<dbReference type="AlphaFoldDB" id="A0A4D9CZ15"/>
<dbReference type="CDD" id="cd05467">
    <property type="entry name" value="CBM20"/>
    <property type="match status" value="1"/>
</dbReference>
<dbReference type="InterPro" id="IPR013783">
    <property type="entry name" value="Ig-like_fold"/>
</dbReference>
<dbReference type="SUPFAM" id="SSF49452">
    <property type="entry name" value="Starch-binding domain-like"/>
    <property type="match status" value="1"/>
</dbReference>
<comment type="caution">
    <text evidence="4">The sequence shown here is derived from an EMBL/GenBank/DDBJ whole genome shotgun (WGS) entry which is preliminary data.</text>
</comment>
<dbReference type="CDD" id="cd03788">
    <property type="entry name" value="GT20_TPS"/>
    <property type="match status" value="1"/>
</dbReference>
<reference evidence="4 5" key="1">
    <citation type="submission" date="2019-01" db="EMBL/GenBank/DDBJ databases">
        <title>Nuclear Genome Assembly of the Microalgal Biofuel strain Nannochloropsis salina CCMP1776.</title>
        <authorList>
            <person name="Hovde B."/>
        </authorList>
    </citation>
    <scope>NUCLEOTIDE SEQUENCE [LARGE SCALE GENOMIC DNA]</scope>
    <source>
        <strain evidence="4 5">CCMP1776</strain>
    </source>
</reference>
<dbReference type="Gene3D" id="2.60.40.10">
    <property type="entry name" value="Immunoglobulins"/>
    <property type="match status" value="1"/>
</dbReference>
<feature type="domain" description="CBM20" evidence="3">
    <location>
        <begin position="1"/>
        <end position="111"/>
    </location>
</feature>
<dbReference type="Proteomes" id="UP000355283">
    <property type="component" value="Unassembled WGS sequence"/>
</dbReference>
<evidence type="ECO:0000313" key="5">
    <source>
        <dbReference type="Proteomes" id="UP000355283"/>
    </source>
</evidence>
<dbReference type="GO" id="GO:0005829">
    <property type="term" value="C:cytosol"/>
    <property type="evidence" value="ECO:0007669"/>
    <property type="project" value="TreeGrafter"/>
</dbReference>
<dbReference type="PROSITE" id="PS51166">
    <property type="entry name" value="CBM20"/>
    <property type="match status" value="1"/>
</dbReference>
<evidence type="ECO:0000256" key="2">
    <source>
        <dbReference type="SAM" id="MobiDB-lite"/>
    </source>
</evidence>
<dbReference type="Pfam" id="PF02358">
    <property type="entry name" value="Trehalose_PPase"/>
    <property type="match status" value="1"/>
</dbReference>
<evidence type="ECO:0000259" key="3">
    <source>
        <dbReference type="PROSITE" id="PS51166"/>
    </source>
</evidence>
<gene>
    <name evidence="4" type="ORF">NSK_006049</name>
</gene>
<dbReference type="InterPro" id="IPR002044">
    <property type="entry name" value="CBM20"/>
</dbReference>
<dbReference type="InterPro" id="IPR036412">
    <property type="entry name" value="HAD-like_sf"/>
</dbReference>
<dbReference type="GO" id="GO:2001070">
    <property type="term" value="F:starch binding"/>
    <property type="evidence" value="ECO:0007669"/>
    <property type="project" value="InterPro"/>
</dbReference>
<dbReference type="EMBL" id="SDOX01000096">
    <property type="protein sequence ID" value="TFJ82625.1"/>
    <property type="molecule type" value="Genomic_DNA"/>
</dbReference>
<feature type="region of interest" description="Disordered" evidence="2">
    <location>
        <begin position="797"/>
        <end position="830"/>
    </location>
</feature>
<dbReference type="Gene3D" id="3.40.50.1000">
    <property type="entry name" value="HAD superfamily/HAD-like"/>
    <property type="match status" value="1"/>
</dbReference>
<accession>A0A4D9CZ15</accession>
<dbReference type="PANTHER" id="PTHR10788">
    <property type="entry name" value="TREHALOSE-6-PHOSPHATE SYNTHASE"/>
    <property type="match status" value="1"/>
</dbReference>
<dbReference type="GO" id="GO:0004805">
    <property type="term" value="F:trehalose-phosphatase activity"/>
    <property type="evidence" value="ECO:0007669"/>
    <property type="project" value="TreeGrafter"/>
</dbReference>
<proteinExistence type="inferred from homology"/>
<keyword evidence="5" id="KW-1185">Reference proteome</keyword>
<dbReference type="GO" id="GO:0005992">
    <property type="term" value="P:trehalose biosynthetic process"/>
    <property type="evidence" value="ECO:0007669"/>
    <property type="project" value="InterPro"/>
</dbReference>
<name>A0A4D9CZ15_9STRA</name>
<dbReference type="InterPro" id="IPR001830">
    <property type="entry name" value="Glyco_trans_20"/>
</dbReference>
<dbReference type="SUPFAM" id="SSF53756">
    <property type="entry name" value="UDP-Glycosyltransferase/glycogen phosphorylase"/>
    <property type="match status" value="1"/>
</dbReference>